<accession>A0A285MWD2</accession>
<dbReference type="EMBL" id="OBEH01000006">
    <property type="protein sequence ID" value="SNZ01509.1"/>
    <property type="molecule type" value="Genomic_DNA"/>
</dbReference>
<dbReference type="Proteomes" id="UP000219048">
    <property type="component" value="Unassembled WGS sequence"/>
</dbReference>
<dbReference type="PANTHER" id="PTHR10151">
    <property type="entry name" value="ECTONUCLEOTIDE PYROPHOSPHATASE/PHOSPHODIESTERASE"/>
    <property type="match status" value="1"/>
</dbReference>
<dbReference type="InterPro" id="IPR017850">
    <property type="entry name" value="Alkaline_phosphatase_core_sf"/>
</dbReference>
<sequence length="304" mass="33641">MDFRIKWLVSVLLIFGGILFCTAQERSKPLVKHVVLIGSDGFGAYAFKKAKAPNLRKMMENGAYTLEARSVLPSSSAVNWASMIMGSGPELHGYTEWGSKTPELPSKVIGDGNIYPTIFSLIHQQLPNTKKGASYSWGGIGYLFEKNMVDIDFNGKTDEETMQKAIEFILTEKPSLTFIHFDQPDGAGHNIGHDTPEYYKEVEKIDALVGKILSALEENNLMENTVILFSSDHGGVGKGHGGKTLLEVEIPWIIYGKNINSKGKLESSVVTYDTAVTIAHLLGLKIPDFWRGKPILEAIKYEEK</sequence>
<dbReference type="CDD" id="cd00016">
    <property type="entry name" value="ALP_like"/>
    <property type="match status" value="1"/>
</dbReference>
<dbReference type="OrthoDB" id="279982at2"/>
<protein>
    <submittedName>
        <fullName evidence="1">Type I phosphodiesterase / nucleotide pyrophosphatase</fullName>
    </submittedName>
</protein>
<dbReference type="Pfam" id="PF01663">
    <property type="entry name" value="Phosphodiest"/>
    <property type="match status" value="1"/>
</dbReference>
<dbReference type="SUPFAM" id="SSF53649">
    <property type="entry name" value="Alkaline phosphatase-like"/>
    <property type="match status" value="1"/>
</dbReference>
<evidence type="ECO:0000313" key="2">
    <source>
        <dbReference type="Proteomes" id="UP000219048"/>
    </source>
</evidence>
<dbReference type="PANTHER" id="PTHR10151:SF120">
    <property type="entry name" value="BIS(5'-ADENOSYL)-TRIPHOSPHATASE"/>
    <property type="match status" value="1"/>
</dbReference>
<dbReference type="InterPro" id="IPR002591">
    <property type="entry name" value="Phosphodiest/P_Trfase"/>
</dbReference>
<dbReference type="GO" id="GO:0016787">
    <property type="term" value="F:hydrolase activity"/>
    <property type="evidence" value="ECO:0007669"/>
    <property type="project" value="UniProtKB-ARBA"/>
</dbReference>
<gene>
    <name evidence="1" type="ORF">SAMN06265377_3351</name>
</gene>
<dbReference type="AlphaFoldDB" id="A0A285MWD2"/>
<evidence type="ECO:0000313" key="1">
    <source>
        <dbReference type="EMBL" id="SNZ01509.1"/>
    </source>
</evidence>
<reference evidence="2" key="1">
    <citation type="submission" date="2017-09" db="EMBL/GenBank/DDBJ databases">
        <authorList>
            <person name="Varghese N."/>
            <person name="Submissions S."/>
        </authorList>
    </citation>
    <scope>NUCLEOTIDE SEQUENCE [LARGE SCALE GENOMIC DNA]</scope>
    <source>
        <strain evidence="2">DSM 25885</strain>
    </source>
</reference>
<dbReference type="RefSeq" id="WP_097046959.1">
    <property type="nucleotide sequence ID" value="NZ_OBEH01000006.1"/>
</dbReference>
<proteinExistence type="predicted"/>
<dbReference type="Gene3D" id="3.40.720.10">
    <property type="entry name" value="Alkaline Phosphatase, subunit A"/>
    <property type="match status" value="1"/>
</dbReference>
<keyword evidence="2" id="KW-1185">Reference proteome</keyword>
<name>A0A285MWD2_9FLAO</name>
<organism evidence="1 2">
    <name type="scientific">Flagellimonas pacifica</name>
    <dbReference type="NCBI Taxonomy" id="1247520"/>
    <lineage>
        <taxon>Bacteria</taxon>
        <taxon>Pseudomonadati</taxon>
        <taxon>Bacteroidota</taxon>
        <taxon>Flavobacteriia</taxon>
        <taxon>Flavobacteriales</taxon>
        <taxon>Flavobacteriaceae</taxon>
        <taxon>Flagellimonas</taxon>
    </lineage>
</organism>